<feature type="region of interest" description="Disordered" evidence="1">
    <location>
        <begin position="320"/>
        <end position="354"/>
    </location>
</feature>
<feature type="non-terminal residue" evidence="4">
    <location>
        <position position="1"/>
    </location>
</feature>
<name>A0A1E4T775_9ASCO</name>
<proteinExistence type="predicted"/>
<evidence type="ECO:0000259" key="2">
    <source>
        <dbReference type="PROSITE" id="PS50174"/>
    </source>
</evidence>
<evidence type="ECO:0000313" key="5">
    <source>
        <dbReference type="Proteomes" id="UP000094801"/>
    </source>
</evidence>
<dbReference type="InterPro" id="IPR001374">
    <property type="entry name" value="R3H_dom"/>
</dbReference>
<accession>A0A1E4T775</accession>
<protein>
    <recommendedName>
        <fullName evidence="6">Protein SQS1</fullName>
    </recommendedName>
</protein>
<feature type="compositionally biased region" description="Acidic residues" evidence="1">
    <location>
        <begin position="95"/>
        <end position="104"/>
    </location>
</feature>
<dbReference type="Proteomes" id="UP000094801">
    <property type="component" value="Unassembled WGS sequence"/>
</dbReference>
<evidence type="ECO:0008006" key="6">
    <source>
        <dbReference type="Google" id="ProtNLM"/>
    </source>
</evidence>
<evidence type="ECO:0000313" key="4">
    <source>
        <dbReference type="EMBL" id="ODV87606.1"/>
    </source>
</evidence>
<dbReference type="PROSITE" id="PS51061">
    <property type="entry name" value="R3H"/>
    <property type="match status" value="1"/>
</dbReference>
<dbReference type="AlphaFoldDB" id="A0A1E4T775"/>
<dbReference type="Pfam" id="PF01585">
    <property type="entry name" value="G-patch"/>
    <property type="match status" value="1"/>
</dbReference>
<dbReference type="InterPro" id="IPR051189">
    <property type="entry name" value="Splicing_assoc_domain"/>
</dbReference>
<dbReference type="OrthoDB" id="21470at2759"/>
<dbReference type="InterPro" id="IPR000467">
    <property type="entry name" value="G_patch_dom"/>
</dbReference>
<feature type="domain" description="G-patch" evidence="2">
    <location>
        <begin position="576"/>
        <end position="619"/>
    </location>
</feature>
<feature type="domain" description="R3H" evidence="3">
    <location>
        <begin position="441"/>
        <end position="504"/>
    </location>
</feature>
<gene>
    <name evidence="4" type="ORF">CANARDRAFT_186122</name>
</gene>
<sequence>IDYTGKHRGEMLKRPLRKMPIEFIKAKEIYDPSADLYKKIAKFKIADPVEKVSPSPLPNIEQKQLEEEFEGSSSDASEESDQENNSFSHHHDEQIFDDDDDDDNVNGFLNDLLRQEASQVSVPIKKIEIQDDKEDKDETMGVSVVTVPKNNHDSSVDSTKTLPDVSSIENQSLHLQSSDEQQSDEEDDDDDDDNDDEEYDEQADFEAAAWIANHSEDSDIEEPDPEKSSSLAPTIVEDSNEDPKFGFLPEDYEAFDVSQIQVTNIRLSADDASYYVKAPILFNTDDYNWWSKESFVEELIDNGLAHYRVDAFLEYLTSHLTQPDPQKPEESDYDLGEESSEEESDDDDDGMADLINFSRNQPRILDDPIDIGTATLKTKGKGKKKQLRPDQIEDLEMRQELMNQFMFRQSSKKNKHDAKQLARKADKLMGENFMLEKYPFELHVRDMKFEYDEFYDDAQRTAMRFPPLDPHGLKTLKKLADYYNLKSRKFGKGPKSYVVAIKSKRTYMYRPDKPQINRILKQRPIFKRSDVRTTKEEALQLKNKRKKSAKELAEKGDKYKYKEGELVAAFAPEIGAGNIGRKLLEKMGWATGEALGAEGNKGIIEPIQAKMKMTKIGIK</sequence>
<dbReference type="PROSITE" id="PS50174">
    <property type="entry name" value="G_PATCH"/>
    <property type="match status" value="1"/>
</dbReference>
<reference evidence="5" key="1">
    <citation type="submission" date="2016-04" db="EMBL/GenBank/DDBJ databases">
        <title>Comparative genomics of biotechnologically important yeasts.</title>
        <authorList>
            <consortium name="DOE Joint Genome Institute"/>
            <person name="Riley R."/>
            <person name="Haridas S."/>
            <person name="Wolfe K.H."/>
            <person name="Lopes M.R."/>
            <person name="Hittinger C.T."/>
            <person name="Goker M."/>
            <person name="Salamov A."/>
            <person name="Wisecaver J."/>
            <person name="Long T.M."/>
            <person name="Aerts A.L."/>
            <person name="Barry K."/>
            <person name="Choi C."/>
            <person name="Clum A."/>
            <person name="Coughlan A.Y."/>
            <person name="Deshpande S."/>
            <person name="Douglass A.P."/>
            <person name="Hanson S.J."/>
            <person name="Klenk H.-P."/>
            <person name="Labutti K."/>
            <person name="Lapidus A."/>
            <person name="Lindquist E."/>
            <person name="Lipzen A."/>
            <person name="Meier-Kolthoff J.P."/>
            <person name="Ohm R.A."/>
            <person name="Otillar R.P."/>
            <person name="Pangilinan J."/>
            <person name="Peng Y."/>
            <person name="Rokas A."/>
            <person name="Rosa C.A."/>
            <person name="Scheuner C."/>
            <person name="Sibirny A.A."/>
            <person name="Slot J.C."/>
            <person name="Stielow J.B."/>
            <person name="Sun H."/>
            <person name="Kurtzman C.P."/>
            <person name="Blackwell M."/>
            <person name="Grigoriev I.V."/>
            <person name="Jeffries T.W."/>
        </authorList>
    </citation>
    <scope>NUCLEOTIDE SEQUENCE [LARGE SCALE GENOMIC DNA]</scope>
    <source>
        <strain evidence="5">NRRL YB-2248</strain>
    </source>
</reference>
<dbReference type="PANTHER" id="PTHR14195">
    <property type="entry name" value="G PATCH DOMAIN CONTAINING PROTEIN 2"/>
    <property type="match status" value="1"/>
</dbReference>
<organism evidence="4 5">
    <name type="scientific">[Candida] arabinofermentans NRRL YB-2248</name>
    <dbReference type="NCBI Taxonomy" id="983967"/>
    <lineage>
        <taxon>Eukaryota</taxon>
        <taxon>Fungi</taxon>
        <taxon>Dikarya</taxon>
        <taxon>Ascomycota</taxon>
        <taxon>Saccharomycotina</taxon>
        <taxon>Pichiomycetes</taxon>
        <taxon>Pichiales</taxon>
        <taxon>Pichiaceae</taxon>
        <taxon>Ogataea</taxon>
        <taxon>Ogataea/Candida clade</taxon>
    </lineage>
</organism>
<feature type="compositionally biased region" description="Acidic residues" evidence="1">
    <location>
        <begin position="181"/>
        <end position="201"/>
    </location>
</feature>
<dbReference type="InterPro" id="IPR036867">
    <property type="entry name" value="R3H_dom_sf"/>
</dbReference>
<feature type="region of interest" description="Disordered" evidence="1">
    <location>
        <begin position="216"/>
        <end position="244"/>
    </location>
</feature>
<dbReference type="GO" id="GO:0003676">
    <property type="term" value="F:nucleic acid binding"/>
    <property type="evidence" value="ECO:0007669"/>
    <property type="project" value="UniProtKB-UniRule"/>
</dbReference>
<evidence type="ECO:0000256" key="1">
    <source>
        <dbReference type="SAM" id="MobiDB-lite"/>
    </source>
</evidence>
<dbReference type="SMART" id="SM00443">
    <property type="entry name" value="G_patch"/>
    <property type="match status" value="1"/>
</dbReference>
<feature type="region of interest" description="Disordered" evidence="1">
    <location>
        <begin position="48"/>
        <end position="201"/>
    </location>
</feature>
<dbReference type="EMBL" id="KV453848">
    <property type="protein sequence ID" value="ODV87606.1"/>
    <property type="molecule type" value="Genomic_DNA"/>
</dbReference>
<dbReference type="Gene3D" id="3.30.1370.50">
    <property type="entry name" value="R3H-like domain"/>
    <property type="match status" value="1"/>
</dbReference>
<feature type="compositionally biased region" description="Acidic residues" evidence="1">
    <location>
        <begin position="331"/>
        <end position="351"/>
    </location>
</feature>
<keyword evidence="5" id="KW-1185">Reference proteome</keyword>
<evidence type="ECO:0000259" key="3">
    <source>
        <dbReference type="PROSITE" id="PS51061"/>
    </source>
</evidence>
<feature type="non-terminal residue" evidence="4">
    <location>
        <position position="619"/>
    </location>
</feature>
<dbReference type="STRING" id="983967.A0A1E4T775"/>